<accession>A0ABT9Q5Q5</accession>
<evidence type="ECO:0000256" key="1">
    <source>
        <dbReference type="SAM" id="MobiDB-lite"/>
    </source>
</evidence>
<protein>
    <submittedName>
        <fullName evidence="2">Uncharacterized protein</fullName>
    </submittedName>
</protein>
<proteinExistence type="predicted"/>
<sequence length="49" mass="5425">MSAPTSSGAETQATTETPDTTDPAHEHTDERGHVYIGHHRRRLDQDLTP</sequence>
<dbReference type="RefSeq" id="WP_307555242.1">
    <property type="nucleotide sequence ID" value="NZ_JAUSQU010000001.1"/>
</dbReference>
<reference evidence="2 3" key="1">
    <citation type="submission" date="2023-07" db="EMBL/GenBank/DDBJ databases">
        <title>Sequencing the genomes of 1000 actinobacteria strains.</title>
        <authorList>
            <person name="Klenk H.-P."/>
        </authorList>
    </citation>
    <scope>NUCLEOTIDE SEQUENCE [LARGE SCALE GENOMIC DNA]</scope>
    <source>
        <strain evidence="2 3">DSM 46740</strain>
    </source>
</reference>
<dbReference type="EMBL" id="JAUSQU010000001">
    <property type="protein sequence ID" value="MDP9841698.1"/>
    <property type="molecule type" value="Genomic_DNA"/>
</dbReference>
<gene>
    <name evidence="2" type="ORF">J2853_000909</name>
</gene>
<evidence type="ECO:0000313" key="3">
    <source>
        <dbReference type="Proteomes" id="UP001225356"/>
    </source>
</evidence>
<feature type="region of interest" description="Disordered" evidence="1">
    <location>
        <begin position="1"/>
        <end position="49"/>
    </location>
</feature>
<name>A0ABT9Q5Q5_9ACTN</name>
<feature type="compositionally biased region" description="Low complexity" evidence="1">
    <location>
        <begin position="9"/>
        <end position="21"/>
    </location>
</feature>
<comment type="caution">
    <text evidence="2">The sequence shown here is derived from an EMBL/GenBank/DDBJ whole genome shotgun (WGS) entry which is preliminary data.</text>
</comment>
<organism evidence="2 3">
    <name type="scientific">Streptosporangium lutulentum</name>
    <dbReference type="NCBI Taxonomy" id="1461250"/>
    <lineage>
        <taxon>Bacteria</taxon>
        <taxon>Bacillati</taxon>
        <taxon>Actinomycetota</taxon>
        <taxon>Actinomycetes</taxon>
        <taxon>Streptosporangiales</taxon>
        <taxon>Streptosporangiaceae</taxon>
        <taxon>Streptosporangium</taxon>
    </lineage>
</organism>
<evidence type="ECO:0000313" key="2">
    <source>
        <dbReference type="EMBL" id="MDP9841698.1"/>
    </source>
</evidence>
<dbReference type="Proteomes" id="UP001225356">
    <property type="component" value="Unassembled WGS sequence"/>
</dbReference>
<feature type="compositionally biased region" description="Basic and acidic residues" evidence="1">
    <location>
        <begin position="22"/>
        <end position="33"/>
    </location>
</feature>
<keyword evidence="3" id="KW-1185">Reference proteome</keyword>